<comment type="caution">
    <text evidence="1">The sequence shown here is derived from an EMBL/GenBank/DDBJ whole genome shotgun (WGS) entry which is preliminary data.</text>
</comment>
<sequence length="162" mass="18596">MKFRIYSNFYTGSVRLTTEMFGVLYPTYAESVYLAGSYDSSLSYLDYPFILNILPGGVIRKEVGDKGFRVDIRKYNSPHIGDNIIFLIEDEDNKVIQFKPAYSVDYVDGVPNVGGYNYQLSYENVPFNKRMSFYYIVINFSGNYSFSKKLSVIFVDDTGDGR</sequence>
<gene>
    <name evidence="1" type="ORF">XSR1_940003</name>
</gene>
<evidence type="ECO:0000313" key="1">
    <source>
        <dbReference type="EMBL" id="CDL85784.1"/>
    </source>
</evidence>
<dbReference type="EMBL" id="CBXF010000159">
    <property type="protein sequence ID" value="CDL85784.1"/>
    <property type="molecule type" value="Genomic_DNA"/>
</dbReference>
<dbReference type="Proteomes" id="UP000019202">
    <property type="component" value="Unassembled WGS sequence"/>
</dbReference>
<accession>W1J4X1</accession>
<reference evidence="1" key="1">
    <citation type="submission" date="2013-11" db="EMBL/GenBank/DDBJ databases">
        <title>Draft genome sequence and annotation of the entomopathogenic bacteria, Xenorhabdus cabanillasi strain JM26 and Xenorhabdus szentirmai strain DSM 16338.</title>
        <authorList>
            <person name="Gualtieri M."/>
            <person name="Ogier J.C."/>
            <person name="Pages S."/>
            <person name="Givaudan A."/>
            <person name="Gaudriault S."/>
        </authorList>
    </citation>
    <scope>NUCLEOTIDE SEQUENCE [LARGE SCALE GENOMIC DNA]</scope>
    <source>
        <strain evidence="1">DSM 16338</strain>
    </source>
</reference>
<keyword evidence="2" id="KW-1185">Reference proteome</keyword>
<name>W1J4X1_9GAMM</name>
<dbReference type="RefSeq" id="WP_141557186.1">
    <property type="nucleotide sequence ID" value="NZ_CAWNPB010000012.1"/>
</dbReference>
<dbReference type="AlphaFoldDB" id="W1J4X1"/>
<dbReference type="GeneID" id="97123257"/>
<organism evidence="1 2">
    <name type="scientific">Xenorhabdus szentirmaii DSM 16338</name>
    <dbReference type="NCBI Taxonomy" id="1427518"/>
    <lineage>
        <taxon>Bacteria</taxon>
        <taxon>Pseudomonadati</taxon>
        <taxon>Pseudomonadota</taxon>
        <taxon>Gammaproteobacteria</taxon>
        <taxon>Enterobacterales</taxon>
        <taxon>Morganellaceae</taxon>
        <taxon>Xenorhabdus</taxon>
    </lineage>
</organism>
<protein>
    <submittedName>
        <fullName evidence="1">Uncharacterized protein</fullName>
    </submittedName>
</protein>
<proteinExistence type="predicted"/>
<evidence type="ECO:0000313" key="2">
    <source>
        <dbReference type="Proteomes" id="UP000019202"/>
    </source>
</evidence>